<accession>A0A4R7C7W6</accession>
<keyword evidence="4" id="KW-0479">Metal-binding</keyword>
<evidence type="ECO:0000256" key="1">
    <source>
        <dbReference type="ARBA" id="ARBA00001936"/>
    </source>
</evidence>
<dbReference type="InterPro" id="IPR015797">
    <property type="entry name" value="NUDIX_hydrolase-like_dom_sf"/>
</dbReference>
<dbReference type="Pfam" id="PF00293">
    <property type="entry name" value="NUDIX"/>
    <property type="match status" value="1"/>
</dbReference>
<evidence type="ECO:0000256" key="7">
    <source>
        <dbReference type="ARBA" id="ARBA00023211"/>
    </source>
</evidence>
<keyword evidence="11" id="KW-1185">Reference proteome</keyword>
<dbReference type="AlphaFoldDB" id="A0A4R7C7W6"/>
<evidence type="ECO:0000256" key="4">
    <source>
        <dbReference type="ARBA" id="ARBA00022723"/>
    </source>
</evidence>
<feature type="domain" description="Nudix hydrolase" evidence="9">
    <location>
        <begin position="54"/>
        <end position="190"/>
    </location>
</feature>
<name>A0A4R7C7W6_9HYPH</name>
<dbReference type="NCBIfam" id="NF007980">
    <property type="entry name" value="PRK10707.1"/>
    <property type="match status" value="1"/>
</dbReference>
<reference evidence="10 11" key="1">
    <citation type="submission" date="2019-03" db="EMBL/GenBank/DDBJ databases">
        <title>Genomic Encyclopedia of Type Strains, Phase IV (KMG-IV): sequencing the most valuable type-strain genomes for metagenomic binning, comparative biology and taxonomic classification.</title>
        <authorList>
            <person name="Goeker M."/>
        </authorList>
    </citation>
    <scope>NUCLEOTIDE SEQUENCE [LARGE SCALE GENOMIC DNA]</scope>
    <source>
        <strain evidence="10 11">DSM 25903</strain>
    </source>
</reference>
<evidence type="ECO:0000256" key="2">
    <source>
        <dbReference type="ARBA" id="ARBA00001946"/>
    </source>
</evidence>
<evidence type="ECO:0000313" key="11">
    <source>
        <dbReference type="Proteomes" id="UP000295122"/>
    </source>
</evidence>
<protein>
    <submittedName>
        <fullName evidence="10">NUDIX domain-containing protein</fullName>
    </submittedName>
</protein>
<dbReference type="GO" id="GO:0030145">
    <property type="term" value="F:manganese ion binding"/>
    <property type="evidence" value="ECO:0007669"/>
    <property type="project" value="InterPro"/>
</dbReference>
<comment type="cofactor">
    <cofactor evidence="1">
        <name>Mn(2+)</name>
        <dbReference type="ChEBI" id="CHEBI:29035"/>
    </cofactor>
</comment>
<dbReference type="GO" id="GO:0010945">
    <property type="term" value="F:coenzyme A diphosphatase activity"/>
    <property type="evidence" value="ECO:0007669"/>
    <property type="project" value="InterPro"/>
</dbReference>
<dbReference type="EMBL" id="SNZR01000011">
    <property type="protein sequence ID" value="TDR93335.1"/>
    <property type="molecule type" value="Genomic_DNA"/>
</dbReference>
<dbReference type="SUPFAM" id="SSF55811">
    <property type="entry name" value="Nudix"/>
    <property type="match status" value="1"/>
</dbReference>
<evidence type="ECO:0000256" key="6">
    <source>
        <dbReference type="ARBA" id="ARBA00022842"/>
    </source>
</evidence>
<dbReference type="GO" id="GO:0000287">
    <property type="term" value="F:magnesium ion binding"/>
    <property type="evidence" value="ECO:0007669"/>
    <property type="project" value="InterPro"/>
</dbReference>
<evidence type="ECO:0000256" key="8">
    <source>
        <dbReference type="SAM" id="MobiDB-lite"/>
    </source>
</evidence>
<proteinExistence type="inferred from homology"/>
<evidence type="ECO:0000256" key="3">
    <source>
        <dbReference type="ARBA" id="ARBA00006506"/>
    </source>
</evidence>
<dbReference type="PANTHER" id="PTHR12992">
    <property type="entry name" value="NUDIX HYDROLASE"/>
    <property type="match status" value="1"/>
</dbReference>
<dbReference type="PROSITE" id="PS01293">
    <property type="entry name" value="NUDIX_COA"/>
    <property type="match status" value="1"/>
</dbReference>
<feature type="region of interest" description="Disordered" evidence="8">
    <location>
        <begin position="15"/>
        <end position="41"/>
    </location>
</feature>
<dbReference type="Proteomes" id="UP000295122">
    <property type="component" value="Unassembled WGS sequence"/>
</dbReference>
<dbReference type="CDD" id="cd03426">
    <property type="entry name" value="NUDIX_CoAse_Nudt7"/>
    <property type="match status" value="1"/>
</dbReference>
<comment type="similarity">
    <text evidence="3">Belongs to the Nudix hydrolase family. PCD1 subfamily.</text>
</comment>
<keyword evidence="5" id="KW-0378">Hydrolase</keyword>
<gene>
    <name evidence="10" type="ORF">EV668_0593</name>
</gene>
<dbReference type="InterPro" id="IPR000059">
    <property type="entry name" value="NUDIX_hydrolase_NudL_CS"/>
</dbReference>
<keyword evidence="7" id="KW-0464">Manganese</keyword>
<evidence type="ECO:0000256" key="5">
    <source>
        <dbReference type="ARBA" id="ARBA00022801"/>
    </source>
</evidence>
<dbReference type="InterPro" id="IPR045121">
    <property type="entry name" value="CoAse"/>
</dbReference>
<comment type="cofactor">
    <cofactor evidence="2">
        <name>Mg(2+)</name>
        <dbReference type="ChEBI" id="CHEBI:18420"/>
    </cofactor>
</comment>
<evidence type="ECO:0000259" key="9">
    <source>
        <dbReference type="PROSITE" id="PS51462"/>
    </source>
</evidence>
<dbReference type="InterPro" id="IPR000086">
    <property type="entry name" value="NUDIX_hydrolase_dom"/>
</dbReference>
<sequence>MTTAMVLGADFEARAAERLRREPPSLGETPRADLKGDHALTPGPWTLPGISGPPRLAAVLIAVVDRPGAPTILLTERASSLRQHSGQIAFPGGKMDPEDDSPLATALREAREEIGLDGALVRPVGYLDAYLSGTNYFVIPVLGLVQPGFRLALNREEVESVFEVPLTFLMDEGNHEIHARDLRERIRSYYAMPFGNRYIWGVTAGILRNMYERLYGR</sequence>
<dbReference type="Gene3D" id="3.90.79.10">
    <property type="entry name" value="Nucleoside Triphosphate Pyrophosphohydrolase"/>
    <property type="match status" value="1"/>
</dbReference>
<dbReference type="GO" id="GO:0009132">
    <property type="term" value="P:nucleoside diphosphate metabolic process"/>
    <property type="evidence" value="ECO:0007669"/>
    <property type="project" value="InterPro"/>
</dbReference>
<dbReference type="PANTHER" id="PTHR12992:SF11">
    <property type="entry name" value="MITOCHONDRIAL COENZYME A DIPHOSPHATASE NUDT8"/>
    <property type="match status" value="1"/>
</dbReference>
<dbReference type="PROSITE" id="PS51462">
    <property type="entry name" value="NUDIX"/>
    <property type="match status" value="1"/>
</dbReference>
<evidence type="ECO:0000313" key="10">
    <source>
        <dbReference type="EMBL" id="TDR93335.1"/>
    </source>
</evidence>
<keyword evidence="6" id="KW-0460">Magnesium</keyword>
<comment type="caution">
    <text evidence="10">The sequence shown here is derived from an EMBL/GenBank/DDBJ whole genome shotgun (WGS) entry which is preliminary data.</text>
</comment>
<organism evidence="10 11">
    <name type="scientific">Enterovirga rhinocerotis</name>
    <dbReference type="NCBI Taxonomy" id="1339210"/>
    <lineage>
        <taxon>Bacteria</taxon>
        <taxon>Pseudomonadati</taxon>
        <taxon>Pseudomonadota</taxon>
        <taxon>Alphaproteobacteria</taxon>
        <taxon>Hyphomicrobiales</taxon>
        <taxon>Methylobacteriaceae</taxon>
        <taxon>Enterovirga</taxon>
    </lineage>
</organism>